<organism evidence="1 2">
    <name type="scientific">Salsuginibacillus halophilus</name>
    <dbReference type="NCBI Taxonomy" id="517424"/>
    <lineage>
        <taxon>Bacteria</taxon>
        <taxon>Bacillati</taxon>
        <taxon>Bacillota</taxon>
        <taxon>Bacilli</taxon>
        <taxon>Bacillales</taxon>
        <taxon>Bacillaceae</taxon>
        <taxon>Salsuginibacillus</taxon>
    </lineage>
</organism>
<sequence>MAGVSIFLKYKELIIEMTTGSFILVYLDTNLLPKFDSIGFNERVNKLKNWHLEQKIILRTTQGTLDDIFNNFNERTKIPAEQRLKTVYSYTEPVAETIFECNEDFDEEDIGLFRIMFPHHDVNSNNIFNLYNELKSNDKNDYRIINSVIHDSHSYAFFLSNDKNDFMINGKKEAISKFVNEEYRKNLLIDTLNDESMNRIKKAINEVSDLI</sequence>
<reference evidence="1 2" key="1">
    <citation type="submission" date="2018-03" db="EMBL/GenBank/DDBJ databases">
        <title>Genomic Encyclopedia of Type Strains, Phase III (KMG-III): the genomes of soil and plant-associated and newly described type strains.</title>
        <authorList>
            <person name="Whitman W."/>
        </authorList>
    </citation>
    <scope>NUCLEOTIDE SEQUENCE [LARGE SCALE GENOMIC DNA]</scope>
    <source>
        <strain evidence="1 2">CGMCC 1.07653</strain>
    </source>
</reference>
<protein>
    <submittedName>
        <fullName evidence="1">Uncharacterized protein</fullName>
    </submittedName>
</protein>
<gene>
    <name evidence="1" type="ORF">B0H94_104180</name>
</gene>
<dbReference type="EMBL" id="PYAV01000004">
    <property type="protein sequence ID" value="PSL48579.1"/>
    <property type="molecule type" value="Genomic_DNA"/>
</dbReference>
<dbReference type="AlphaFoldDB" id="A0A2P8HQU3"/>
<proteinExistence type="predicted"/>
<name>A0A2P8HQU3_9BACI</name>
<accession>A0A2P8HQU3</accession>
<dbReference type="Proteomes" id="UP000242310">
    <property type="component" value="Unassembled WGS sequence"/>
</dbReference>
<comment type="caution">
    <text evidence="1">The sequence shown here is derived from an EMBL/GenBank/DDBJ whole genome shotgun (WGS) entry which is preliminary data.</text>
</comment>
<evidence type="ECO:0000313" key="2">
    <source>
        <dbReference type="Proteomes" id="UP000242310"/>
    </source>
</evidence>
<evidence type="ECO:0000313" key="1">
    <source>
        <dbReference type="EMBL" id="PSL48579.1"/>
    </source>
</evidence>
<keyword evidence="2" id="KW-1185">Reference proteome</keyword>